<evidence type="ECO:0000313" key="6">
    <source>
        <dbReference type="Proteomes" id="UP000275652"/>
    </source>
</evidence>
<protein>
    <submittedName>
        <fullName evidence="3">Uncharacterized protein</fullName>
    </submittedName>
</protein>
<reference evidence="3 5" key="2">
    <citation type="submission" date="2018-08" db="EMBL/GenBank/DDBJ databases">
        <title>Aphanomyces genome sequencing and annotation.</title>
        <authorList>
            <person name="Minardi D."/>
            <person name="Oidtmann B."/>
            <person name="Van Der Giezen M."/>
            <person name="Studholme D.J."/>
        </authorList>
    </citation>
    <scope>NUCLEOTIDE SEQUENCE [LARGE SCALE GENOMIC DNA]</scope>
    <source>
        <strain evidence="3 5">D2</strain>
    </source>
</reference>
<feature type="compositionally biased region" description="Polar residues" evidence="1">
    <location>
        <begin position="184"/>
        <end position="195"/>
    </location>
</feature>
<keyword evidence="2" id="KW-0732">Signal</keyword>
<evidence type="ECO:0000256" key="1">
    <source>
        <dbReference type="SAM" id="MobiDB-lite"/>
    </source>
</evidence>
<organism evidence="3 5">
    <name type="scientific">Aphanomyces astaci</name>
    <name type="common">Crayfish plague agent</name>
    <dbReference type="NCBI Taxonomy" id="112090"/>
    <lineage>
        <taxon>Eukaryota</taxon>
        <taxon>Sar</taxon>
        <taxon>Stramenopiles</taxon>
        <taxon>Oomycota</taxon>
        <taxon>Saprolegniomycetes</taxon>
        <taxon>Saprolegniales</taxon>
        <taxon>Verrucalvaceae</taxon>
        <taxon>Aphanomyces</taxon>
    </lineage>
</organism>
<feature type="region of interest" description="Disordered" evidence="1">
    <location>
        <begin position="180"/>
        <end position="226"/>
    </location>
</feature>
<feature type="signal peptide" evidence="2">
    <location>
        <begin position="1"/>
        <end position="21"/>
    </location>
</feature>
<gene>
    <name evidence="4" type="ORF">DYB28_010111</name>
    <name evidence="3" type="ORF">DYB30_014049</name>
</gene>
<evidence type="ECO:0000313" key="4">
    <source>
        <dbReference type="EMBL" id="RLO11447.1"/>
    </source>
</evidence>
<accession>A0A397E373</accession>
<evidence type="ECO:0000313" key="3">
    <source>
        <dbReference type="EMBL" id="RHY74868.1"/>
    </source>
</evidence>
<evidence type="ECO:0000313" key="5">
    <source>
        <dbReference type="Proteomes" id="UP000266643"/>
    </source>
</evidence>
<name>A0A397E373_APHAT</name>
<proteinExistence type="predicted"/>
<dbReference type="EMBL" id="QUTI01015838">
    <property type="protein sequence ID" value="RLO11447.1"/>
    <property type="molecule type" value="Genomic_DNA"/>
</dbReference>
<dbReference type="Proteomes" id="UP000275652">
    <property type="component" value="Unassembled WGS sequence"/>
</dbReference>
<sequence>MDHRMRARMDGVLCLTILTEALRSNCRCDSLSEITMDRRSLAHVSIAPTTKQSDVAGLITADAAQAAKLYALYNKGEDVSGEYHSVFQFKTDKNRRIPAAGLSIQGTALPDYLNEAANLAQFVLVTNRKARSFQGARGRVVLIQWSNFKTLLTNPRMFAAIGRKIQEAVLESLDVHFSMPPAPSTNVPRQVSAQVPRQGGATNGKRRRQPPVRHTFQPADSNSDDE</sequence>
<comment type="caution">
    <text evidence="3">The sequence shown here is derived from an EMBL/GenBank/DDBJ whole genome shotgun (WGS) entry which is preliminary data.</text>
</comment>
<feature type="chain" id="PRO_5039987533" evidence="2">
    <location>
        <begin position="22"/>
        <end position="226"/>
    </location>
</feature>
<reference evidence="4 6" key="1">
    <citation type="journal article" date="2018" name="J. Invertebr. Pathol.">
        <title>New genotyping method for the causative agent of crayfish plague (Aphanomyces astaci) based on whole genome data.</title>
        <authorList>
            <person name="Minardi D."/>
            <person name="Studholme D.J."/>
            <person name="van der Giezen M."/>
            <person name="Pretto T."/>
            <person name="Oidtmann B."/>
        </authorList>
    </citation>
    <scope>NUCLEOTIDE SEQUENCE [LARGE SCALE GENOMIC DNA]</scope>
    <source>
        <strain evidence="4 6">KB13</strain>
    </source>
</reference>
<dbReference type="Proteomes" id="UP000266643">
    <property type="component" value="Unassembled WGS sequence"/>
</dbReference>
<dbReference type="AlphaFoldDB" id="A0A397E373"/>
<evidence type="ECO:0000256" key="2">
    <source>
        <dbReference type="SAM" id="SignalP"/>
    </source>
</evidence>
<dbReference type="EMBL" id="QUTD01002872">
    <property type="protein sequence ID" value="RHY74868.1"/>
    <property type="molecule type" value="Genomic_DNA"/>
</dbReference>